<feature type="non-terminal residue" evidence="3">
    <location>
        <position position="1"/>
    </location>
</feature>
<dbReference type="Gene3D" id="3.10.105.10">
    <property type="entry name" value="Dipeptide-binding Protein, Domain 3"/>
    <property type="match status" value="1"/>
</dbReference>
<evidence type="ECO:0000256" key="1">
    <source>
        <dbReference type="ARBA" id="ARBA00022729"/>
    </source>
</evidence>
<dbReference type="GO" id="GO:0015833">
    <property type="term" value="P:peptide transport"/>
    <property type="evidence" value="ECO:0007669"/>
    <property type="project" value="TreeGrafter"/>
</dbReference>
<gene>
    <name evidence="3" type="ORF">S01H1_54295</name>
</gene>
<dbReference type="InterPro" id="IPR000914">
    <property type="entry name" value="SBP_5_dom"/>
</dbReference>
<dbReference type="Pfam" id="PF00496">
    <property type="entry name" value="SBP_bac_5"/>
    <property type="match status" value="1"/>
</dbReference>
<feature type="domain" description="Solute-binding protein family 5" evidence="2">
    <location>
        <begin position="24"/>
        <end position="249"/>
    </location>
</feature>
<dbReference type="SUPFAM" id="SSF53850">
    <property type="entry name" value="Periplasmic binding protein-like II"/>
    <property type="match status" value="1"/>
</dbReference>
<dbReference type="InterPro" id="IPR039424">
    <property type="entry name" value="SBP_5"/>
</dbReference>
<dbReference type="Gene3D" id="3.90.76.10">
    <property type="entry name" value="Dipeptide-binding Protein, Domain 1"/>
    <property type="match status" value="1"/>
</dbReference>
<proteinExistence type="predicted"/>
<keyword evidence="1" id="KW-0732">Signal</keyword>
<dbReference type="PANTHER" id="PTHR30290">
    <property type="entry name" value="PERIPLASMIC BINDING COMPONENT OF ABC TRANSPORTER"/>
    <property type="match status" value="1"/>
</dbReference>
<dbReference type="EMBL" id="BARS01035218">
    <property type="protein sequence ID" value="GAG16167.1"/>
    <property type="molecule type" value="Genomic_DNA"/>
</dbReference>
<accession>X0VYI5</accession>
<sequence>RLNLSEFDALLLANLASQRGGFMVSPTAYEKYGRDWLEKHSVGTGPFKFVSWEKDVSMKFERFDDYWQEGKPYLDAFELVVIADPMVAAASFMAGEVDVLADVSPKDARDIEVMGKYGISMSSAALSSVLTDYANPDSIFTDIRLRRAIEYAIDKQAICDTIGYGYWEPLNQGARPGCWAWNPDVVGYPYNPDKARELLAEAGYPDGFKTQLHLLNRPADIPDSMTAVQGYLAEVGIDAELVQYDRGAWHGVAVRGGWP</sequence>
<reference evidence="3" key="1">
    <citation type="journal article" date="2014" name="Front. Microbiol.">
        <title>High frequency of phylogenetically diverse reductive dehalogenase-homologous genes in deep subseafloor sedimentary metagenomes.</title>
        <authorList>
            <person name="Kawai M."/>
            <person name="Futagami T."/>
            <person name="Toyoda A."/>
            <person name="Takaki Y."/>
            <person name="Nishi S."/>
            <person name="Hori S."/>
            <person name="Arai W."/>
            <person name="Tsubouchi T."/>
            <person name="Morono Y."/>
            <person name="Uchiyama I."/>
            <person name="Ito T."/>
            <person name="Fujiyama A."/>
            <person name="Inagaki F."/>
            <person name="Takami H."/>
        </authorList>
    </citation>
    <scope>NUCLEOTIDE SEQUENCE</scope>
    <source>
        <strain evidence="3">Expedition CK06-06</strain>
    </source>
</reference>
<name>X0VYI5_9ZZZZ</name>
<evidence type="ECO:0000259" key="2">
    <source>
        <dbReference type="Pfam" id="PF00496"/>
    </source>
</evidence>
<dbReference type="PANTHER" id="PTHR30290:SF38">
    <property type="entry name" value="D,D-DIPEPTIDE-BINDING PERIPLASMIC PROTEIN DDPA-RELATED"/>
    <property type="match status" value="1"/>
</dbReference>
<dbReference type="CDD" id="cd00995">
    <property type="entry name" value="PBP2_NikA_DppA_OppA_like"/>
    <property type="match status" value="1"/>
</dbReference>
<dbReference type="Gene3D" id="3.40.190.10">
    <property type="entry name" value="Periplasmic binding protein-like II"/>
    <property type="match status" value="1"/>
</dbReference>
<feature type="non-terminal residue" evidence="3">
    <location>
        <position position="259"/>
    </location>
</feature>
<dbReference type="GO" id="GO:1904680">
    <property type="term" value="F:peptide transmembrane transporter activity"/>
    <property type="evidence" value="ECO:0007669"/>
    <property type="project" value="TreeGrafter"/>
</dbReference>
<evidence type="ECO:0000313" key="3">
    <source>
        <dbReference type="EMBL" id="GAG16167.1"/>
    </source>
</evidence>
<dbReference type="AlphaFoldDB" id="X0VYI5"/>
<protein>
    <recommendedName>
        <fullName evidence="2">Solute-binding protein family 5 domain-containing protein</fullName>
    </recommendedName>
</protein>
<organism evidence="3">
    <name type="scientific">marine sediment metagenome</name>
    <dbReference type="NCBI Taxonomy" id="412755"/>
    <lineage>
        <taxon>unclassified sequences</taxon>
        <taxon>metagenomes</taxon>
        <taxon>ecological metagenomes</taxon>
    </lineage>
</organism>
<comment type="caution">
    <text evidence="3">The sequence shown here is derived from an EMBL/GenBank/DDBJ whole genome shotgun (WGS) entry which is preliminary data.</text>
</comment>